<reference evidence="1" key="1">
    <citation type="submission" date="2011-11" db="EMBL/GenBank/DDBJ databases">
        <title>The Genome Sequence of Fusarium oxysporum PHW808.</title>
        <authorList>
            <consortium name="The Broad Institute Genome Sequencing Platform"/>
            <person name="Ma L.-J."/>
            <person name="Gale L.R."/>
            <person name="Schwartz D.C."/>
            <person name="Zhou S."/>
            <person name="Corby-Kistler H."/>
            <person name="Young S.K."/>
            <person name="Zeng Q."/>
            <person name="Gargeya S."/>
            <person name="Fitzgerald M."/>
            <person name="Haas B."/>
            <person name="Abouelleil A."/>
            <person name="Alvarado L."/>
            <person name="Arachchi H.M."/>
            <person name="Berlin A."/>
            <person name="Brown A."/>
            <person name="Chapman S.B."/>
            <person name="Chen Z."/>
            <person name="Dunbar C."/>
            <person name="Freedman E."/>
            <person name="Gearin G."/>
            <person name="Goldberg J."/>
            <person name="Griggs A."/>
            <person name="Gujja S."/>
            <person name="Heiman D."/>
            <person name="Howarth C."/>
            <person name="Larson L."/>
            <person name="Lui A."/>
            <person name="MacDonald P.J.P."/>
            <person name="Montmayeur A."/>
            <person name="Murphy C."/>
            <person name="Neiman D."/>
            <person name="Pearson M."/>
            <person name="Priest M."/>
            <person name="Roberts A."/>
            <person name="Saif S."/>
            <person name="Shea T."/>
            <person name="Shenoy N."/>
            <person name="Sisk P."/>
            <person name="Stolte C."/>
            <person name="Sykes S."/>
            <person name="Wortman J."/>
            <person name="Nusbaum C."/>
            <person name="Birren B."/>
        </authorList>
    </citation>
    <scope>NUCLEOTIDE SEQUENCE [LARGE SCALE GENOMIC DNA]</scope>
    <source>
        <strain evidence="1">54008</strain>
    </source>
</reference>
<reference evidence="1" key="2">
    <citation type="submission" date="2014-03" db="EMBL/GenBank/DDBJ databases">
        <title>The Genome Annotation of Fusarium oxysporum PHW808.</title>
        <authorList>
            <consortium name="The Broad Institute Genomics Platform"/>
            <person name="Ma L.-J."/>
            <person name="Corby-Kistler H."/>
            <person name="Broz K."/>
            <person name="Gale L.R."/>
            <person name="Jonkers W."/>
            <person name="O'Donnell K."/>
            <person name="Ploetz R."/>
            <person name="Steinberg C."/>
            <person name="Schwartz D.C."/>
            <person name="VanEtten H."/>
            <person name="Zhou S."/>
            <person name="Young S.K."/>
            <person name="Zeng Q."/>
            <person name="Gargeya S."/>
            <person name="Fitzgerald M."/>
            <person name="Abouelleil A."/>
            <person name="Alvarado L."/>
            <person name="Chapman S.B."/>
            <person name="Gainer-Dewar J."/>
            <person name="Goldberg J."/>
            <person name="Griggs A."/>
            <person name="Gujja S."/>
            <person name="Hansen M."/>
            <person name="Howarth C."/>
            <person name="Imamovic A."/>
            <person name="Ireland A."/>
            <person name="Larimer J."/>
            <person name="McCowan C."/>
            <person name="Murphy C."/>
            <person name="Pearson M."/>
            <person name="Poon T.W."/>
            <person name="Priest M."/>
            <person name="Roberts A."/>
            <person name="Saif S."/>
            <person name="Shea T."/>
            <person name="Sykes S."/>
            <person name="Wortman J."/>
            <person name="Nusbaum C."/>
            <person name="Birren B."/>
        </authorList>
    </citation>
    <scope>NUCLEOTIDE SEQUENCE</scope>
    <source>
        <strain evidence="1">54008</strain>
    </source>
</reference>
<dbReference type="AlphaFoldDB" id="X0GZL4"/>
<proteinExistence type="predicted"/>
<dbReference type="EMBL" id="KK033280">
    <property type="protein sequence ID" value="EXL68848.1"/>
    <property type="molecule type" value="Genomic_DNA"/>
</dbReference>
<organism evidence="1">
    <name type="scientific">Fusarium oxysporum f. sp. conglutinans race 2 54008</name>
    <dbReference type="NCBI Taxonomy" id="1089457"/>
    <lineage>
        <taxon>Eukaryota</taxon>
        <taxon>Fungi</taxon>
        <taxon>Dikarya</taxon>
        <taxon>Ascomycota</taxon>
        <taxon>Pezizomycotina</taxon>
        <taxon>Sordariomycetes</taxon>
        <taxon>Hypocreomycetidae</taxon>
        <taxon>Hypocreales</taxon>
        <taxon>Nectriaceae</taxon>
        <taxon>Fusarium</taxon>
        <taxon>Fusarium oxysporum species complex</taxon>
    </lineage>
</organism>
<gene>
    <name evidence="1" type="ORF">FOPG_15139</name>
</gene>
<sequence>MEAFPPRHQCYALLDERRILLQVPQRHPSLVATLAQEVAHFGC</sequence>
<evidence type="ECO:0000313" key="1">
    <source>
        <dbReference type="EMBL" id="EXL68848.1"/>
    </source>
</evidence>
<protein>
    <submittedName>
        <fullName evidence="1">Uncharacterized protein</fullName>
    </submittedName>
</protein>
<dbReference type="HOGENOM" id="CLU_3242217_0_0_1"/>
<name>X0GZL4_FUSOX</name>
<dbReference type="Proteomes" id="UP000030676">
    <property type="component" value="Unassembled WGS sequence"/>
</dbReference>
<accession>X0GZL4</accession>